<protein>
    <submittedName>
        <fullName evidence="8">EamA-like transporter family protein</fullName>
    </submittedName>
</protein>
<feature type="transmembrane region" description="Helical" evidence="6">
    <location>
        <begin position="192"/>
        <end position="211"/>
    </location>
</feature>
<dbReference type="InterPro" id="IPR037185">
    <property type="entry name" value="EmrE-like"/>
</dbReference>
<gene>
    <name evidence="8" type="ORF">GJW-30_1_01168</name>
</gene>
<evidence type="ECO:0000259" key="7">
    <source>
        <dbReference type="Pfam" id="PF00892"/>
    </source>
</evidence>
<feature type="domain" description="EamA" evidence="7">
    <location>
        <begin position="166"/>
        <end position="287"/>
    </location>
</feature>
<dbReference type="Gene3D" id="1.10.3730.20">
    <property type="match status" value="1"/>
</dbReference>
<keyword evidence="4 6" id="KW-1133">Transmembrane helix</keyword>
<keyword evidence="5 6" id="KW-0472">Membrane</keyword>
<name>A0A0S3PRR4_9BRAD</name>
<proteinExistence type="inferred from homology"/>
<keyword evidence="3 6" id="KW-0812">Transmembrane</keyword>
<feature type="transmembrane region" description="Helical" evidence="6">
    <location>
        <begin position="217"/>
        <end position="235"/>
    </location>
</feature>
<dbReference type="PANTHER" id="PTHR22911">
    <property type="entry name" value="ACYL-MALONYL CONDENSING ENZYME-RELATED"/>
    <property type="match status" value="1"/>
</dbReference>
<comment type="similarity">
    <text evidence="2">Belongs to the drug/metabolite transporter (DMT) superfamily. 10 TMS drug/metabolite exporter (DME) (TC 2.A.7.3) family.</text>
</comment>
<feature type="transmembrane region" description="Helical" evidence="6">
    <location>
        <begin position="12"/>
        <end position="33"/>
    </location>
</feature>
<feature type="domain" description="EamA" evidence="7">
    <location>
        <begin position="15"/>
        <end position="148"/>
    </location>
</feature>
<feature type="transmembrane region" description="Helical" evidence="6">
    <location>
        <begin position="247"/>
        <end position="269"/>
    </location>
</feature>
<evidence type="ECO:0000256" key="5">
    <source>
        <dbReference type="ARBA" id="ARBA00023136"/>
    </source>
</evidence>
<feature type="transmembrane region" description="Helical" evidence="6">
    <location>
        <begin position="134"/>
        <end position="154"/>
    </location>
</feature>
<feature type="transmembrane region" description="Helical" evidence="6">
    <location>
        <begin position="45"/>
        <end position="65"/>
    </location>
</feature>
<evidence type="ECO:0000313" key="9">
    <source>
        <dbReference type="Proteomes" id="UP000236884"/>
    </source>
</evidence>
<dbReference type="EMBL" id="AP014946">
    <property type="protein sequence ID" value="BAT58641.1"/>
    <property type="molecule type" value="Genomic_DNA"/>
</dbReference>
<dbReference type="Pfam" id="PF00892">
    <property type="entry name" value="EamA"/>
    <property type="match status" value="2"/>
</dbReference>
<dbReference type="GO" id="GO:0016020">
    <property type="term" value="C:membrane"/>
    <property type="evidence" value="ECO:0007669"/>
    <property type="project" value="UniProtKB-SubCell"/>
</dbReference>
<dbReference type="AlphaFoldDB" id="A0A0S3PRR4"/>
<evidence type="ECO:0000256" key="1">
    <source>
        <dbReference type="ARBA" id="ARBA00004141"/>
    </source>
</evidence>
<dbReference type="OrthoDB" id="8478051at2"/>
<evidence type="ECO:0000256" key="2">
    <source>
        <dbReference type="ARBA" id="ARBA00009853"/>
    </source>
</evidence>
<sequence>MTSPPLHHDAQSNLKGIVWALLGVGVFSFYFLAGKFSDGAASATQIMWMRYTGGFITVVVVMLVMRTPVATLETRQLHFHAFRAAMGSGGGIAAIYAAAHMPVANATAIGLMDAVFVMLFGVFLLKETVTARQWLAAGVCLAGAVVVIVFGRGLNLSEGSLFTSGVALAGALFLAIESLIMKRLARSESAMAYLFYVNLFGSLILTVPGLIEWRPIPLTYIAAFLMLGPLAIAGQSCNIMAFRLTDIALLAPVKYTWIVFAALFGFVFFGEVPTAATYAGGALIVAGGAALALSRVARATA</sequence>
<dbReference type="RefSeq" id="WP_096352875.1">
    <property type="nucleotide sequence ID" value="NZ_AP014946.1"/>
</dbReference>
<dbReference type="Proteomes" id="UP000236884">
    <property type="component" value="Chromosome"/>
</dbReference>
<feature type="transmembrane region" description="Helical" evidence="6">
    <location>
        <begin position="275"/>
        <end position="293"/>
    </location>
</feature>
<organism evidence="8 9">
    <name type="scientific">Variibacter gotjawalensis</name>
    <dbReference type="NCBI Taxonomy" id="1333996"/>
    <lineage>
        <taxon>Bacteria</taxon>
        <taxon>Pseudomonadati</taxon>
        <taxon>Pseudomonadota</taxon>
        <taxon>Alphaproteobacteria</taxon>
        <taxon>Hyphomicrobiales</taxon>
        <taxon>Nitrobacteraceae</taxon>
        <taxon>Variibacter</taxon>
    </lineage>
</organism>
<dbReference type="SUPFAM" id="SSF103481">
    <property type="entry name" value="Multidrug resistance efflux transporter EmrE"/>
    <property type="match status" value="2"/>
</dbReference>
<feature type="transmembrane region" description="Helical" evidence="6">
    <location>
        <begin position="77"/>
        <end position="97"/>
    </location>
</feature>
<comment type="subcellular location">
    <subcellularLocation>
        <location evidence="1">Membrane</location>
        <topology evidence="1">Multi-pass membrane protein</topology>
    </subcellularLocation>
</comment>
<feature type="transmembrane region" description="Helical" evidence="6">
    <location>
        <begin position="160"/>
        <end position="180"/>
    </location>
</feature>
<feature type="transmembrane region" description="Helical" evidence="6">
    <location>
        <begin position="103"/>
        <end position="125"/>
    </location>
</feature>
<keyword evidence="9" id="KW-1185">Reference proteome</keyword>
<dbReference type="PANTHER" id="PTHR22911:SF6">
    <property type="entry name" value="SOLUTE CARRIER FAMILY 35 MEMBER G1"/>
    <property type="match status" value="1"/>
</dbReference>
<evidence type="ECO:0000256" key="4">
    <source>
        <dbReference type="ARBA" id="ARBA00022989"/>
    </source>
</evidence>
<evidence type="ECO:0000256" key="6">
    <source>
        <dbReference type="SAM" id="Phobius"/>
    </source>
</evidence>
<accession>A0A0S3PRR4</accession>
<evidence type="ECO:0000256" key="3">
    <source>
        <dbReference type="ARBA" id="ARBA00022692"/>
    </source>
</evidence>
<evidence type="ECO:0000313" key="8">
    <source>
        <dbReference type="EMBL" id="BAT58641.1"/>
    </source>
</evidence>
<reference evidence="8 9" key="1">
    <citation type="submission" date="2015-08" db="EMBL/GenBank/DDBJ databases">
        <title>Investigation of the bacterial diversity of lava forest soil.</title>
        <authorList>
            <person name="Lee J.S."/>
        </authorList>
    </citation>
    <scope>NUCLEOTIDE SEQUENCE [LARGE SCALE GENOMIC DNA]</scope>
    <source>
        <strain evidence="8 9">GJW-30</strain>
    </source>
</reference>
<dbReference type="KEGG" id="vgo:GJW-30_1_01168"/>
<dbReference type="InterPro" id="IPR000620">
    <property type="entry name" value="EamA_dom"/>
</dbReference>